<name>A0ACD5AMX3_9ACTN</name>
<dbReference type="EMBL" id="CP146022">
    <property type="protein sequence ID" value="WWQ68254.1"/>
    <property type="molecule type" value="Genomic_DNA"/>
</dbReference>
<sequence>MIQHTMIVSFPDSTPDSDVDQFLKDIEQVMRDSGTITTFAAARHLRVPEDDHSPVFTATAIVQIGLADRDTLLASFAAPGVEELIRRWQARHPYQVVWANHEPLS</sequence>
<evidence type="ECO:0000313" key="1">
    <source>
        <dbReference type="EMBL" id="WWQ68254.1"/>
    </source>
</evidence>
<dbReference type="Proteomes" id="UP001432251">
    <property type="component" value="Chromosome"/>
</dbReference>
<keyword evidence="2" id="KW-1185">Reference proteome</keyword>
<evidence type="ECO:0000313" key="2">
    <source>
        <dbReference type="Proteomes" id="UP001432251"/>
    </source>
</evidence>
<accession>A0ACD5AMX3</accession>
<proteinExistence type="predicted"/>
<gene>
    <name evidence="1" type="ORF">V2W30_36270</name>
</gene>
<protein>
    <submittedName>
        <fullName evidence="1">Uncharacterized protein</fullName>
    </submittedName>
</protein>
<reference evidence="1" key="1">
    <citation type="journal article" date="2025" name="Int. J. Syst. Evol. Microbiol.">
        <title>Streptomyces citrinus sp. nov., with yellow diffusible pigment.</title>
        <authorList>
            <person name="He Y."/>
            <person name="Yang E."/>
            <person name="Xu J."/>
            <person name="Sun Y."/>
            <person name="Sun L."/>
        </authorList>
    </citation>
    <scope>NUCLEOTIDE SEQUENCE</scope>
    <source>
        <strain evidence="1">Q6</strain>
    </source>
</reference>
<organism evidence="1 2">
    <name type="scientific">Streptomyces citrinus</name>
    <dbReference type="NCBI Taxonomy" id="3118173"/>
    <lineage>
        <taxon>Bacteria</taxon>
        <taxon>Bacillati</taxon>
        <taxon>Actinomycetota</taxon>
        <taxon>Actinomycetes</taxon>
        <taxon>Kitasatosporales</taxon>
        <taxon>Streptomycetaceae</taxon>
        <taxon>Streptomyces</taxon>
    </lineage>
</organism>